<gene>
    <name evidence="2" type="ORF">IAA97_01105</name>
</gene>
<dbReference type="EMBL" id="JADIMT010000020">
    <property type="protein sequence ID" value="MBO8435565.1"/>
    <property type="molecule type" value="Genomic_DNA"/>
</dbReference>
<proteinExistence type="predicted"/>
<protein>
    <submittedName>
        <fullName evidence="2">Uncharacterized protein</fullName>
    </submittedName>
</protein>
<organism evidence="2 3">
    <name type="scientific">Candidatus Ornithospirochaeta stercoripullorum</name>
    <dbReference type="NCBI Taxonomy" id="2840899"/>
    <lineage>
        <taxon>Bacteria</taxon>
        <taxon>Pseudomonadati</taxon>
        <taxon>Spirochaetota</taxon>
        <taxon>Spirochaetia</taxon>
        <taxon>Spirochaetales</taxon>
        <taxon>Spirochaetaceae</taxon>
        <taxon>Spirochaetaceae incertae sedis</taxon>
        <taxon>Candidatus Ornithospirochaeta</taxon>
    </lineage>
</organism>
<evidence type="ECO:0000256" key="1">
    <source>
        <dbReference type="SAM" id="SignalP"/>
    </source>
</evidence>
<name>A0A9D9E0F2_9SPIO</name>
<dbReference type="Proteomes" id="UP000823615">
    <property type="component" value="Unassembled WGS sequence"/>
</dbReference>
<evidence type="ECO:0000313" key="3">
    <source>
        <dbReference type="Proteomes" id="UP000823615"/>
    </source>
</evidence>
<sequence length="459" mass="49383">MKKVFIGVLAALMLFAFTACEPQTIAWPTDKDVSYLEIVQVKDFIKGEIPTKDGFNVIIHYTDGEPETVPGAVIVTPADEPKEGYTVTSQLDFNTTEKTVPVIGVDTVKFETVTSVSITGASNVTVVDETLLSAIHDISAAVKAKVLSFAGDPVFTLNYENGSKSFTLADEVAGKFDYILDVYEGTSTEKMETTDKFEKGETYTVKVASYELADGKMYDVKNSTADFTITVVDAVQPDTSITGLEVRYSVTGSRVVDGDVEADQSILTAGTYDQLKAVKLFAGDTVTYTVKAVRANKTTIELSKGTIDTADTYQVTSASKDFTVDDTNGNDVKTAEQKAAISYYDVETGKVWTENIIIPAGSTTNVASSEPSGLSVEQNSETVAADTTISESTIEKYLDVTGLEVVGGEAEAEPVYDIVLPNGSFKVPQENVSVVIVYDCYGTTIRKGFNVDFTVIKGE</sequence>
<evidence type="ECO:0000313" key="2">
    <source>
        <dbReference type="EMBL" id="MBO8435565.1"/>
    </source>
</evidence>
<dbReference type="AlphaFoldDB" id="A0A9D9E0F2"/>
<keyword evidence="1" id="KW-0732">Signal</keyword>
<dbReference type="PROSITE" id="PS51257">
    <property type="entry name" value="PROKAR_LIPOPROTEIN"/>
    <property type="match status" value="1"/>
</dbReference>
<feature type="chain" id="PRO_5039154524" evidence="1">
    <location>
        <begin position="22"/>
        <end position="459"/>
    </location>
</feature>
<reference evidence="2" key="1">
    <citation type="submission" date="2020-10" db="EMBL/GenBank/DDBJ databases">
        <authorList>
            <person name="Gilroy R."/>
        </authorList>
    </citation>
    <scope>NUCLEOTIDE SEQUENCE</scope>
    <source>
        <strain evidence="2">7293</strain>
    </source>
</reference>
<comment type="caution">
    <text evidence="2">The sequence shown here is derived from an EMBL/GenBank/DDBJ whole genome shotgun (WGS) entry which is preliminary data.</text>
</comment>
<feature type="non-terminal residue" evidence="2">
    <location>
        <position position="1"/>
    </location>
</feature>
<accession>A0A9D9E0F2</accession>
<reference evidence="2" key="2">
    <citation type="journal article" date="2021" name="PeerJ">
        <title>Extensive microbial diversity within the chicken gut microbiome revealed by metagenomics and culture.</title>
        <authorList>
            <person name="Gilroy R."/>
            <person name="Ravi A."/>
            <person name="Getino M."/>
            <person name="Pursley I."/>
            <person name="Horton D.L."/>
            <person name="Alikhan N.F."/>
            <person name="Baker D."/>
            <person name="Gharbi K."/>
            <person name="Hall N."/>
            <person name="Watson M."/>
            <person name="Adriaenssens E.M."/>
            <person name="Foster-Nyarko E."/>
            <person name="Jarju S."/>
            <person name="Secka A."/>
            <person name="Antonio M."/>
            <person name="Oren A."/>
            <person name="Chaudhuri R.R."/>
            <person name="La Ragione R."/>
            <person name="Hildebrand F."/>
            <person name="Pallen M.J."/>
        </authorList>
    </citation>
    <scope>NUCLEOTIDE SEQUENCE</scope>
    <source>
        <strain evidence="2">7293</strain>
    </source>
</reference>
<feature type="signal peptide" evidence="1">
    <location>
        <begin position="1"/>
        <end position="21"/>
    </location>
</feature>